<dbReference type="PANTHER" id="PTHR33540">
    <property type="entry name" value="TRNA THREONYLCARBAMOYLADENOSINE BIOSYNTHESIS PROTEIN TSAE"/>
    <property type="match status" value="1"/>
</dbReference>
<dbReference type="Proteomes" id="UP000178996">
    <property type="component" value="Unassembled WGS sequence"/>
</dbReference>
<keyword evidence="7" id="KW-0547">Nucleotide-binding</keyword>
<evidence type="ECO:0000313" key="12">
    <source>
        <dbReference type="Proteomes" id="UP000178996"/>
    </source>
</evidence>
<dbReference type="AlphaFoldDB" id="A0A1G2H1R0"/>
<organism evidence="11 12">
    <name type="scientific">Candidatus Ryanbacteria bacterium RIFCSPLOWO2_12_FULL_47_9c</name>
    <dbReference type="NCBI Taxonomy" id="1802131"/>
    <lineage>
        <taxon>Bacteria</taxon>
        <taxon>Candidatus Ryaniibacteriota</taxon>
    </lineage>
</organism>
<reference evidence="11 12" key="1">
    <citation type="journal article" date="2016" name="Nat. Commun.">
        <title>Thousands of microbial genomes shed light on interconnected biogeochemical processes in an aquifer system.</title>
        <authorList>
            <person name="Anantharaman K."/>
            <person name="Brown C.T."/>
            <person name="Hug L.A."/>
            <person name="Sharon I."/>
            <person name="Castelle C.J."/>
            <person name="Probst A.J."/>
            <person name="Thomas B.C."/>
            <person name="Singh A."/>
            <person name="Wilkins M.J."/>
            <person name="Karaoz U."/>
            <person name="Brodie E.L."/>
            <person name="Williams K.H."/>
            <person name="Hubbard S.S."/>
            <person name="Banfield J.F."/>
        </authorList>
    </citation>
    <scope>NUCLEOTIDE SEQUENCE [LARGE SCALE GENOMIC DNA]</scope>
</reference>
<dbReference type="GO" id="GO:0002949">
    <property type="term" value="P:tRNA threonylcarbamoyladenosine modification"/>
    <property type="evidence" value="ECO:0007669"/>
    <property type="project" value="InterPro"/>
</dbReference>
<keyword evidence="8" id="KW-0067">ATP-binding</keyword>
<dbReference type="InterPro" id="IPR003442">
    <property type="entry name" value="T6A_TsaE"/>
</dbReference>
<sequence length="154" mass="17818">MAKRRFVTKSANSTRKLGEILGEETRGYFNRKKTGFCVSLEGELGSGKTVFAKGFARGLGIVRPVTSPTFVLAKRYPVTKSRFRNFWHVDCYRLKNARELKTIGYENMVRDPYAVLAIEWGDRIRKYLPKEALRIVFQHEKKSRTTRILTFYGA</sequence>
<evidence type="ECO:0000256" key="3">
    <source>
        <dbReference type="ARBA" id="ARBA00019010"/>
    </source>
</evidence>
<evidence type="ECO:0000256" key="2">
    <source>
        <dbReference type="ARBA" id="ARBA00007599"/>
    </source>
</evidence>
<dbReference type="GO" id="GO:0005524">
    <property type="term" value="F:ATP binding"/>
    <property type="evidence" value="ECO:0007669"/>
    <property type="project" value="UniProtKB-KW"/>
</dbReference>
<evidence type="ECO:0000256" key="10">
    <source>
        <dbReference type="ARBA" id="ARBA00032441"/>
    </source>
</evidence>
<dbReference type="SUPFAM" id="SSF52540">
    <property type="entry name" value="P-loop containing nucleoside triphosphate hydrolases"/>
    <property type="match status" value="1"/>
</dbReference>
<dbReference type="PANTHER" id="PTHR33540:SF2">
    <property type="entry name" value="TRNA THREONYLCARBAMOYLADENOSINE BIOSYNTHESIS PROTEIN TSAE"/>
    <property type="match status" value="1"/>
</dbReference>
<comment type="subcellular location">
    <subcellularLocation>
        <location evidence="1">Cytoplasm</location>
    </subcellularLocation>
</comment>
<accession>A0A1G2H1R0</accession>
<keyword evidence="4" id="KW-0963">Cytoplasm</keyword>
<evidence type="ECO:0000313" key="11">
    <source>
        <dbReference type="EMBL" id="OGZ56393.1"/>
    </source>
</evidence>
<proteinExistence type="inferred from homology"/>
<dbReference type="GO" id="GO:0016740">
    <property type="term" value="F:transferase activity"/>
    <property type="evidence" value="ECO:0007669"/>
    <property type="project" value="UniProtKB-KW"/>
</dbReference>
<comment type="similarity">
    <text evidence="2">Belongs to the TsaE family.</text>
</comment>
<comment type="caution">
    <text evidence="11">The sequence shown here is derived from an EMBL/GenBank/DDBJ whole genome shotgun (WGS) entry which is preliminary data.</text>
</comment>
<keyword evidence="11" id="KW-0808">Transferase</keyword>
<dbReference type="GO" id="GO:0046872">
    <property type="term" value="F:metal ion binding"/>
    <property type="evidence" value="ECO:0007669"/>
    <property type="project" value="UniProtKB-KW"/>
</dbReference>
<evidence type="ECO:0000256" key="4">
    <source>
        <dbReference type="ARBA" id="ARBA00022490"/>
    </source>
</evidence>
<evidence type="ECO:0000256" key="7">
    <source>
        <dbReference type="ARBA" id="ARBA00022741"/>
    </source>
</evidence>
<dbReference type="NCBIfam" id="TIGR00150">
    <property type="entry name" value="T6A_YjeE"/>
    <property type="match status" value="1"/>
</dbReference>
<name>A0A1G2H1R0_9BACT</name>
<evidence type="ECO:0000256" key="9">
    <source>
        <dbReference type="ARBA" id="ARBA00022842"/>
    </source>
</evidence>
<gene>
    <name evidence="11" type="ORF">A3G60_00190</name>
</gene>
<dbReference type="Gene3D" id="3.40.50.300">
    <property type="entry name" value="P-loop containing nucleotide triphosphate hydrolases"/>
    <property type="match status" value="1"/>
</dbReference>
<keyword evidence="6" id="KW-0479">Metal-binding</keyword>
<keyword evidence="5" id="KW-0819">tRNA processing</keyword>
<dbReference type="InterPro" id="IPR027417">
    <property type="entry name" value="P-loop_NTPase"/>
</dbReference>
<dbReference type="GO" id="GO:0005737">
    <property type="term" value="C:cytoplasm"/>
    <property type="evidence" value="ECO:0007669"/>
    <property type="project" value="UniProtKB-SubCell"/>
</dbReference>
<dbReference type="Pfam" id="PF02367">
    <property type="entry name" value="TsaE"/>
    <property type="match status" value="1"/>
</dbReference>
<protein>
    <recommendedName>
        <fullName evidence="3">tRNA threonylcarbamoyladenosine biosynthesis protein TsaE</fullName>
    </recommendedName>
    <alternativeName>
        <fullName evidence="10">t(6)A37 threonylcarbamoyladenosine biosynthesis protein TsaE</fullName>
    </alternativeName>
</protein>
<evidence type="ECO:0000256" key="8">
    <source>
        <dbReference type="ARBA" id="ARBA00022840"/>
    </source>
</evidence>
<evidence type="ECO:0000256" key="5">
    <source>
        <dbReference type="ARBA" id="ARBA00022694"/>
    </source>
</evidence>
<evidence type="ECO:0000256" key="6">
    <source>
        <dbReference type="ARBA" id="ARBA00022723"/>
    </source>
</evidence>
<evidence type="ECO:0000256" key="1">
    <source>
        <dbReference type="ARBA" id="ARBA00004496"/>
    </source>
</evidence>
<keyword evidence="9" id="KW-0460">Magnesium</keyword>
<dbReference type="EMBL" id="MHOB01000052">
    <property type="protein sequence ID" value="OGZ56393.1"/>
    <property type="molecule type" value="Genomic_DNA"/>
</dbReference>